<keyword evidence="1" id="KW-0175">Coiled coil</keyword>
<gene>
    <name evidence="3" type="ORF">CPELLU_LOCUS6501</name>
</gene>
<feature type="compositionally biased region" description="Polar residues" evidence="2">
    <location>
        <begin position="47"/>
        <end position="74"/>
    </location>
</feature>
<dbReference type="AlphaFoldDB" id="A0A9N9C715"/>
<keyword evidence="4" id="KW-1185">Reference proteome</keyword>
<dbReference type="EMBL" id="CAJVQA010004066">
    <property type="protein sequence ID" value="CAG8590384.1"/>
    <property type="molecule type" value="Genomic_DNA"/>
</dbReference>
<feature type="region of interest" description="Disordered" evidence="2">
    <location>
        <begin position="302"/>
        <end position="326"/>
    </location>
</feature>
<accession>A0A9N9C715</accession>
<evidence type="ECO:0000313" key="4">
    <source>
        <dbReference type="Proteomes" id="UP000789759"/>
    </source>
</evidence>
<dbReference type="OrthoDB" id="2439723at2759"/>
<evidence type="ECO:0000313" key="3">
    <source>
        <dbReference type="EMBL" id="CAG8590384.1"/>
    </source>
</evidence>
<feature type="compositionally biased region" description="Polar residues" evidence="2">
    <location>
        <begin position="104"/>
        <end position="113"/>
    </location>
</feature>
<evidence type="ECO:0000256" key="2">
    <source>
        <dbReference type="SAM" id="MobiDB-lite"/>
    </source>
</evidence>
<feature type="compositionally biased region" description="Polar residues" evidence="2">
    <location>
        <begin position="82"/>
        <end position="94"/>
    </location>
</feature>
<feature type="region of interest" description="Disordered" evidence="2">
    <location>
        <begin position="47"/>
        <end position="113"/>
    </location>
</feature>
<protein>
    <submittedName>
        <fullName evidence="3">24914_t:CDS:1</fullName>
    </submittedName>
</protein>
<name>A0A9N9C715_9GLOM</name>
<feature type="coiled-coil region" evidence="1">
    <location>
        <begin position="5"/>
        <end position="42"/>
    </location>
</feature>
<organism evidence="3 4">
    <name type="scientific">Cetraspora pellucida</name>
    <dbReference type="NCBI Taxonomy" id="1433469"/>
    <lineage>
        <taxon>Eukaryota</taxon>
        <taxon>Fungi</taxon>
        <taxon>Fungi incertae sedis</taxon>
        <taxon>Mucoromycota</taxon>
        <taxon>Glomeromycotina</taxon>
        <taxon>Glomeromycetes</taxon>
        <taxon>Diversisporales</taxon>
        <taxon>Gigasporaceae</taxon>
        <taxon>Cetraspora</taxon>
    </lineage>
</organism>
<proteinExistence type="predicted"/>
<sequence length="448" mass="50700">MSSELESLRQRVAKLEVENTKLKQIIEEIANLRIENTKLKQIIKQNRTVNDASQSSISPALSVTPQKPISSSINGHPDKSDSTNSVNLKQAQSDTPEKIISPEQIENTSDNASNSDIYQPIIIETKSLEDKEVDEFLDSKDKERVNPFEYNDLSQPDKNQIVEQDLKQELSASPTSRKNIISNQNLLDGENQVTAQSIVCIFRKAIQSGWEEILHWCRYIEKYNKRISKITSNGKVKIKTARSLVYKEVKQLLPDITDANLRQKTLRARKIYNLFNGIGIEKIEQNIINHVLSKTVNKIHDPNNSEVGESTAPSIQSSHTSNLKDEISKEVKSLPVSISMESYVSDSSSSKPSQKNNPEISHKVSCSAEVDASFNLTYDHAYFRNKTLLQYSDLYKAFITEKFDYYGIIEGSLCPVCKLNHDEKSVKGRYEAGAYFIICGKQEIKMTE</sequence>
<reference evidence="3" key="1">
    <citation type="submission" date="2021-06" db="EMBL/GenBank/DDBJ databases">
        <authorList>
            <person name="Kallberg Y."/>
            <person name="Tangrot J."/>
            <person name="Rosling A."/>
        </authorList>
    </citation>
    <scope>NUCLEOTIDE SEQUENCE</scope>
    <source>
        <strain evidence="3">FL966</strain>
    </source>
</reference>
<evidence type="ECO:0000256" key="1">
    <source>
        <dbReference type="SAM" id="Coils"/>
    </source>
</evidence>
<comment type="caution">
    <text evidence="3">The sequence shown here is derived from an EMBL/GenBank/DDBJ whole genome shotgun (WGS) entry which is preliminary data.</text>
</comment>
<feature type="compositionally biased region" description="Polar residues" evidence="2">
    <location>
        <begin position="304"/>
        <end position="321"/>
    </location>
</feature>
<dbReference type="Proteomes" id="UP000789759">
    <property type="component" value="Unassembled WGS sequence"/>
</dbReference>